<dbReference type="EMBL" id="APAU02000156">
    <property type="protein sequence ID" value="EUB55533.1"/>
    <property type="molecule type" value="Genomic_DNA"/>
</dbReference>
<dbReference type="PANTHER" id="PTHR15885">
    <property type="entry name" value="COILED-COIL DOMAIN-CONTAINING PROTEIN 174"/>
    <property type="match status" value="1"/>
</dbReference>
<dbReference type="Pfam" id="PF13300">
    <property type="entry name" value="DUF4078"/>
    <property type="match status" value="1"/>
</dbReference>
<evidence type="ECO:0008006" key="6">
    <source>
        <dbReference type="Google" id="ProtNLM"/>
    </source>
</evidence>
<dbReference type="AlphaFoldDB" id="W6U359"/>
<proteinExistence type="predicted"/>
<feature type="compositionally biased region" description="Pro residues" evidence="3">
    <location>
        <begin position="275"/>
        <end position="287"/>
    </location>
</feature>
<evidence type="ECO:0000313" key="5">
    <source>
        <dbReference type="Proteomes" id="UP000019149"/>
    </source>
</evidence>
<dbReference type="GO" id="GO:0005634">
    <property type="term" value="C:nucleus"/>
    <property type="evidence" value="ECO:0007669"/>
    <property type="project" value="TreeGrafter"/>
</dbReference>
<name>W6U359_ECHGR</name>
<sequence length="472" mass="52134">MVVRYSLMQSLPTGRRRRIDVNGVSLIDLKAEIARRQSEVKTRATTIPNVTGAVLKRAGDGSGVNVLLRRPPSPFQKLKAKEEVFGAKEATEEDTDWERARRNLEAKARLYEALKQAAITHSKEGDDDDDRAPLVDFGRKAVEEKQCITDSSDEDADEDRSGPCQARPFSRVTAEPVSIPEGPVTYAHLRQGEVRDHGTGFYAFSADAEQRLAEQAALRELRRRTERARERVEEERAKRTVAMGRRLAQLRARKGLPDVATAAANLLEKNVAPSQPSPTPPSPPPPVSEGAIGEQLCSDDLDIASMLRRLRDEAEVKQAAAAAAIASTTATGSPLKDTTLPSNAPTPLSRKRPTREWDRGKSFISPPPKSRFTTYTQKLTDERNPDDSRCCRTWKIIINECTTFTNNLILQCQAHRHQVNFVPSFGSPHSRYNCYPVQDILGGDVALGFPTHDPCVFDSAVGYLTEALGVSL</sequence>
<organism evidence="4 5">
    <name type="scientific">Echinococcus granulosus</name>
    <name type="common">Hydatid tapeworm</name>
    <dbReference type="NCBI Taxonomy" id="6210"/>
    <lineage>
        <taxon>Eukaryota</taxon>
        <taxon>Metazoa</taxon>
        <taxon>Spiralia</taxon>
        <taxon>Lophotrochozoa</taxon>
        <taxon>Platyhelminthes</taxon>
        <taxon>Cestoda</taxon>
        <taxon>Eucestoda</taxon>
        <taxon>Cyclophyllidea</taxon>
        <taxon>Taeniidae</taxon>
        <taxon>Echinococcus</taxon>
        <taxon>Echinococcus granulosus group</taxon>
    </lineage>
</organism>
<comment type="caution">
    <text evidence="4">The sequence shown here is derived from an EMBL/GenBank/DDBJ whole genome shotgun (WGS) entry which is preliminary data.</text>
</comment>
<dbReference type="GeneID" id="36345318"/>
<feature type="region of interest" description="Disordered" evidence="3">
    <location>
        <begin position="270"/>
        <end position="292"/>
    </location>
</feature>
<evidence type="ECO:0000256" key="2">
    <source>
        <dbReference type="SAM" id="Coils"/>
    </source>
</evidence>
<protein>
    <recommendedName>
        <fullName evidence="6">Coiled-coil domain-containing protein</fullName>
    </recommendedName>
</protein>
<dbReference type="KEGG" id="egl:EGR_09603"/>
<feature type="region of interest" description="Disordered" evidence="3">
    <location>
        <begin position="145"/>
        <end position="167"/>
    </location>
</feature>
<feature type="coiled-coil region" evidence="2">
    <location>
        <begin position="211"/>
        <end position="238"/>
    </location>
</feature>
<evidence type="ECO:0000256" key="1">
    <source>
        <dbReference type="ARBA" id="ARBA00023054"/>
    </source>
</evidence>
<dbReference type="Proteomes" id="UP000019149">
    <property type="component" value="Unassembled WGS sequence"/>
</dbReference>
<evidence type="ECO:0000313" key="4">
    <source>
        <dbReference type="EMBL" id="EUB55533.1"/>
    </source>
</evidence>
<dbReference type="InterPro" id="IPR025066">
    <property type="entry name" value="CCDC174-like"/>
</dbReference>
<accession>W6U359</accession>
<dbReference type="PANTHER" id="PTHR15885:SF1">
    <property type="entry name" value="COILED-COIL DOMAIN-CONTAINING PROTEIN 174"/>
    <property type="match status" value="1"/>
</dbReference>
<keyword evidence="5" id="KW-1185">Reference proteome</keyword>
<dbReference type="OrthoDB" id="333551at2759"/>
<dbReference type="STRING" id="6210.W6U359"/>
<evidence type="ECO:0000256" key="3">
    <source>
        <dbReference type="SAM" id="MobiDB-lite"/>
    </source>
</evidence>
<feature type="region of interest" description="Disordered" evidence="3">
    <location>
        <begin position="330"/>
        <end position="372"/>
    </location>
</feature>
<gene>
    <name evidence="4" type="ORF">EGR_09603</name>
</gene>
<dbReference type="OMA" id="WEDYTDE"/>
<dbReference type="RefSeq" id="XP_024346729.1">
    <property type="nucleotide sequence ID" value="XM_024498852.1"/>
</dbReference>
<dbReference type="CTD" id="36345318"/>
<keyword evidence="1 2" id="KW-0175">Coiled coil</keyword>
<reference evidence="4 5" key="1">
    <citation type="journal article" date="2013" name="Nat. Genet.">
        <title>The genome of the hydatid tapeworm Echinococcus granulosus.</title>
        <authorList>
            <person name="Zheng H."/>
            <person name="Zhang W."/>
            <person name="Zhang L."/>
            <person name="Zhang Z."/>
            <person name="Li J."/>
            <person name="Lu G."/>
            <person name="Zhu Y."/>
            <person name="Wang Y."/>
            <person name="Huang Y."/>
            <person name="Liu J."/>
            <person name="Kang H."/>
            <person name="Chen J."/>
            <person name="Wang L."/>
            <person name="Chen A."/>
            <person name="Yu S."/>
            <person name="Gao Z."/>
            <person name="Jin L."/>
            <person name="Gu W."/>
            <person name="Wang Z."/>
            <person name="Zhao L."/>
            <person name="Shi B."/>
            <person name="Wen H."/>
            <person name="Lin R."/>
            <person name="Jones M.K."/>
            <person name="Brejova B."/>
            <person name="Vinar T."/>
            <person name="Zhao G."/>
            <person name="McManus D.P."/>
            <person name="Chen Z."/>
            <person name="Zhou Y."/>
            <person name="Wang S."/>
        </authorList>
    </citation>
    <scope>NUCLEOTIDE SEQUENCE [LARGE SCALE GENOMIC DNA]</scope>
</reference>